<protein>
    <submittedName>
        <fullName evidence="2">Uncharacterized protein</fullName>
    </submittedName>
</protein>
<dbReference type="EMBL" id="VITR01000006">
    <property type="protein sequence ID" value="TWB42665.1"/>
    <property type="molecule type" value="Genomic_DNA"/>
</dbReference>
<reference evidence="2 3" key="1">
    <citation type="submission" date="2019-06" db="EMBL/GenBank/DDBJ databases">
        <title>Genomic Encyclopedia of Type Strains, Phase IV (KMG-V): Genome sequencing to study the core and pangenomes of soil and plant-associated prokaryotes.</title>
        <authorList>
            <person name="Whitman W."/>
        </authorList>
    </citation>
    <scope>NUCLEOTIDE SEQUENCE [LARGE SCALE GENOMIC DNA]</scope>
    <source>
        <strain evidence="2 3">BR 11622</strain>
    </source>
</reference>
<evidence type="ECO:0000313" key="3">
    <source>
        <dbReference type="Proteomes" id="UP000315751"/>
    </source>
</evidence>
<dbReference type="RefSeq" id="WP_145732467.1">
    <property type="nucleotide sequence ID" value="NZ_VITR01000006.1"/>
</dbReference>
<evidence type="ECO:0000256" key="1">
    <source>
        <dbReference type="SAM" id="MobiDB-lite"/>
    </source>
</evidence>
<keyword evidence="3" id="KW-1185">Reference proteome</keyword>
<evidence type="ECO:0000313" key="2">
    <source>
        <dbReference type="EMBL" id="TWB42665.1"/>
    </source>
</evidence>
<sequence>MAQWTLPSAVADILDQVVLGLRQGRVLPRSVAAAVAALSTLPPHHVLSVREHIRRLLGTVSPPHRQKAWQWWWRPEDMHALLHATPRLEYLFLFHHSGYIREAALRKIEGKVPGPLWLTAVAYQMNDWVAEVRAAARDCMARTVPLMDMATVADTGFFLLTRTLTWGRWRLEPQCDPENLFLMRPEMADALARRICGATHGPAGSVLRQALRQPYMDGHLPFLATNAVQPIVRMVALHTLIEGRAAWPDGWRREMINKPFNIFRSVPLYATRPIVRPASKTYYLEQAARDRSVVVRRLVAATLAQALGREKGAVWEEWRPLLARLKQDPDRSTRESIAFIQRHLAQEGGPLVPFPETLSGGENFDPDRISNRGREVDL</sequence>
<proteinExistence type="predicted"/>
<organism evidence="2 3">
    <name type="scientific">Nitrospirillum amazonense</name>
    <dbReference type="NCBI Taxonomy" id="28077"/>
    <lineage>
        <taxon>Bacteria</taxon>
        <taxon>Pseudomonadati</taxon>
        <taxon>Pseudomonadota</taxon>
        <taxon>Alphaproteobacteria</taxon>
        <taxon>Rhodospirillales</taxon>
        <taxon>Azospirillaceae</taxon>
        <taxon>Nitrospirillum</taxon>
    </lineage>
</organism>
<dbReference type="OrthoDB" id="7364954at2"/>
<accession>A0A560H8K5</accession>
<dbReference type="AlphaFoldDB" id="A0A560H8K5"/>
<dbReference type="Proteomes" id="UP000315751">
    <property type="component" value="Unassembled WGS sequence"/>
</dbReference>
<gene>
    <name evidence="2" type="ORF">FBZ90_106266</name>
</gene>
<feature type="compositionally biased region" description="Basic and acidic residues" evidence="1">
    <location>
        <begin position="365"/>
        <end position="378"/>
    </location>
</feature>
<comment type="caution">
    <text evidence="2">The sequence shown here is derived from an EMBL/GenBank/DDBJ whole genome shotgun (WGS) entry which is preliminary data.</text>
</comment>
<name>A0A560H8K5_9PROT</name>
<feature type="region of interest" description="Disordered" evidence="1">
    <location>
        <begin position="350"/>
        <end position="378"/>
    </location>
</feature>